<feature type="domain" description="RGS" evidence="1">
    <location>
        <begin position="63"/>
        <end position="174"/>
    </location>
</feature>
<dbReference type="STRING" id="1754192.A0A1Y1XG65"/>
<dbReference type="InterPro" id="IPR036305">
    <property type="entry name" value="RGS_sf"/>
</dbReference>
<dbReference type="EMBL" id="MCFG01000047">
    <property type="protein sequence ID" value="ORX84717.1"/>
    <property type="molecule type" value="Genomic_DNA"/>
</dbReference>
<protein>
    <submittedName>
        <fullName evidence="2">Regulator of G protein signaling superfamily</fullName>
    </submittedName>
</protein>
<dbReference type="PANTHER" id="PTHR10845">
    <property type="entry name" value="REGULATOR OF G PROTEIN SIGNALING"/>
    <property type="match status" value="1"/>
</dbReference>
<dbReference type="InterPro" id="IPR044926">
    <property type="entry name" value="RGS_subdomain_2"/>
</dbReference>
<dbReference type="PANTHER" id="PTHR10845:SF192">
    <property type="entry name" value="DOUBLE HIT, ISOFORM B"/>
    <property type="match status" value="1"/>
</dbReference>
<accession>A0A1Y1XG65</accession>
<gene>
    <name evidence="2" type="ORF">BCR32DRAFT_200675</name>
</gene>
<comment type="caution">
    <text evidence="2">The sequence shown here is derived from an EMBL/GenBank/DDBJ whole genome shotgun (WGS) entry which is preliminary data.</text>
</comment>
<keyword evidence="3" id="KW-1185">Reference proteome</keyword>
<dbReference type="SUPFAM" id="SSF48097">
    <property type="entry name" value="Regulator of G-protein signaling, RGS"/>
    <property type="match status" value="1"/>
</dbReference>
<dbReference type="PROSITE" id="PS50132">
    <property type="entry name" value="RGS"/>
    <property type="match status" value="1"/>
</dbReference>
<evidence type="ECO:0000259" key="1">
    <source>
        <dbReference type="PROSITE" id="PS50132"/>
    </source>
</evidence>
<organism evidence="2 3">
    <name type="scientific">Anaeromyces robustus</name>
    <dbReference type="NCBI Taxonomy" id="1754192"/>
    <lineage>
        <taxon>Eukaryota</taxon>
        <taxon>Fungi</taxon>
        <taxon>Fungi incertae sedis</taxon>
        <taxon>Chytridiomycota</taxon>
        <taxon>Chytridiomycota incertae sedis</taxon>
        <taxon>Neocallimastigomycetes</taxon>
        <taxon>Neocallimastigales</taxon>
        <taxon>Neocallimastigaceae</taxon>
        <taxon>Anaeromyces</taxon>
    </lineage>
</organism>
<reference evidence="2 3" key="2">
    <citation type="submission" date="2016-08" db="EMBL/GenBank/DDBJ databases">
        <title>Pervasive Adenine N6-methylation of Active Genes in Fungi.</title>
        <authorList>
            <consortium name="DOE Joint Genome Institute"/>
            <person name="Mondo S.J."/>
            <person name="Dannebaum R.O."/>
            <person name="Kuo R.C."/>
            <person name="Labutti K."/>
            <person name="Haridas S."/>
            <person name="Kuo A."/>
            <person name="Salamov A."/>
            <person name="Ahrendt S.R."/>
            <person name="Lipzen A."/>
            <person name="Sullivan W."/>
            <person name="Andreopoulos W.B."/>
            <person name="Clum A."/>
            <person name="Lindquist E."/>
            <person name="Daum C."/>
            <person name="Ramamoorthy G.K."/>
            <person name="Gryganskyi A."/>
            <person name="Culley D."/>
            <person name="Magnuson J.K."/>
            <person name="James T.Y."/>
            <person name="O'Malley M.A."/>
            <person name="Stajich J.E."/>
            <person name="Spatafora J.W."/>
            <person name="Visel A."/>
            <person name="Grigoriev I.V."/>
        </authorList>
    </citation>
    <scope>NUCLEOTIDE SEQUENCE [LARGE SCALE GENOMIC DNA]</scope>
    <source>
        <strain evidence="2 3">S4</strain>
    </source>
</reference>
<sequence>MPHVTLKHSNSLKSIPRPSFAPNIDLHDNYMERTHKTEKKLSKFFGDKDVPFDITLQEINASGLKAMLQSKVPLCYFLWSLLEDYCSENIFFFLEALEFENCKYSNKEQQQENAVYIYNTYLSKKSCLEINIDEKIYTDTHHFIENMDDNTSKEEVSKCFKNARNAVYQLMEGSYAKFQKSEINKIMKKELGHRIYNENDKLNAVSKLRDYLLKTEESIKMNLKEDPNNQISLTNAKHNEVISILVHEFTKSILHIDFNEKDIYRIK</sequence>
<name>A0A1Y1XG65_9FUNG</name>
<dbReference type="OrthoDB" id="196547at2759"/>
<dbReference type="InterPro" id="IPR016137">
    <property type="entry name" value="RGS"/>
</dbReference>
<dbReference type="SMART" id="SM00315">
    <property type="entry name" value="RGS"/>
    <property type="match status" value="1"/>
</dbReference>
<dbReference type="Proteomes" id="UP000193944">
    <property type="component" value="Unassembled WGS sequence"/>
</dbReference>
<proteinExistence type="predicted"/>
<dbReference type="Pfam" id="PF00615">
    <property type="entry name" value="RGS"/>
    <property type="match status" value="1"/>
</dbReference>
<evidence type="ECO:0000313" key="3">
    <source>
        <dbReference type="Proteomes" id="UP000193944"/>
    </source>
</evidence>
<reference evidence="2 3" key="1">
    <citation type="submission" date="2016-08" db="EMBL/GenBank/DDBJ databases">
        <title>A Parts List for Fungal Cellulosomes Revealed by Comparative Genomics.</title>
        <authorList>
            <consortium name="DOE Joint Genome Institute"/>
            <person name="Haitjema C.H."/>
            <person name="Gilmore S.P."/>
            <person name="Henske J.K."/>
            <person name="Solomon K.V."/>
            <person name="De Groot R."/>
            <person name="Kuo A."/>
            <person name="Mondo S.J."/>
            <person name="Salamov A.A."/>
            <person name="Labutti K."/>
            <person name="Zhao Z."/>
            <person name="Chiniquy J."/>
            <person name="Barry K."/>
            <person name="Brewer H.M."/>
            <person name="Purvine S.O."/>
            <person name="Wright A.T."/>
            <person name="Boxma B."/>
            <person name="Van Alen T."/>
            <person name="Hackstein J.H."/>
            <person name="Baker S.E."/>
            <person name="Grigoriev I.V."/>
            <person name="O'Malley M.A."/>
        </authorList>
    </citation>
    <scope>NUCLEOTIDE SEQUENCE [LARGE SCALE GENOMIC DNA]</scope>
    <source>
        <strain evidence="2 3">S4</strain>
    </source>
</reference>
<evidence type="ECO:0000313" key="2">
    <source>
        <dbReference type="EMBL" id="ORX84717.1"/>
    </source>
</evidence>
<dbReference type="CDD" id="cd07440">
    <property type="entry name" value="RGS"/>
    <property type="match status" value="1"/>
</dbReference>
<dbReference type="AlphaFoldDB" id="A0A1Y1XG65"/>
<dbReference type="Gene3D" id="1.10.167.10">
    <property type="entry name" value="Regulator of G-protein Signalling 4, domain 2"/>
    <property type="match status" value="1"/>
</dbReference>